<sequence>MYPNYFPGIWLGVKIAGCIGCWLLRYWRGGGVTVEHENDRSHGWSDGRIFLYAQQTNADASRDTRATGIAVIGGLKYRKHCRITLAERWRGCGGDWWSTGEISFHDDASVNENVLALARLDFDSLQKLNQKEICDIARWWKDGAFTGNLPFVRNRNVLELPITCSMLTAKPKELELFTKALDRGDVSSMDGVVRVHEIPLQETYRCLQRDERGDGSERMLAPLQLRQAIGDCLIVLFSSALGREITPIRYTSSRNNNNKTADTRTVCIN</sequence>
<reference evidence="2" key="1">
    <citation type="journal article" date="2023" name="Front. Plant Sci.">
        <title>Chromosomal-level genome assembly of Melastoma candidum provides insights into trichome evolution.</title>
        <authorList>
            <person name="Zhong Y."/>
            <person name="Wu W."/>
            <person name="Sun C."/>
            <person name="Zou P."/>
            <person name="Liu Y."/>
            <person name="Dai S."/>
            <person name="Zhou R."/>
        </authorList>
    </citation>
    <scope>NUCLEOTIDE SEQUENCE [LARGE SCALE GENOMIC DNA]</scope>
</reference>
<name>A0ACB9LL70_9MYRT</name>
<accession>A0ACB9LL70</accession>
<proteinExistence type="predicted"/>
<gene>
    <name evidence="1" type="ORF">MLD38_036909</name>
</gene>
<organism evidence="1 2">
    <name type="scientific">Melastoma candidum</name>
    <dbReference type="NCBI Taxonomy" id="119954"/>
    <lineage>
        <taxon>Eukaryota</taxon>
        <taxon>Viridiplantae</taxon>
        <taxon>Streptophyta</taxon>
        <taxon>Embryophyta</taxon>
        <taxon>Tracheophyta</taxon>
        <taxon>Spermatophyta</taxon>
        <taxon>Magnoliopsida</taxon>
        <taxon>eudicotyledons</taxon>
        <taxon>Gunneridae</taxon>
        <taxon>Pentapetalae</taxon>
        <taxon>rosids</taxon>
        <taxon>malvids</taxon>
        <taxon>Myrtales</taxon>
        <taxon>Melastomataceae</taxon>
        <taxon>Melastomatoideae</taxon>
        <taxon>Melastomateae</taxon>
        <taxon>Melastoma</taxon>
    </lineage>
</organism>
<evidence type="ECO:0000313" key="2">
    <source>
        <dbReference type="Proteomes" id="UP001057402"/>
    </source>
</evidence>
<dbReference type="Proteomes" id="UP001057402">
    <property type="component" value="Chromosome 11"/>
</dbReference>
<evidence type="ECO:0000313" key="1">
    <source>
        <dbReference type="EMBL" id="KAI4312054.1"/>
    </source>
</evidence>
<dbReference type="EMBL" id="CM042890">
    <property type="protein sequence ID" value="KAI4312054.1"/>
    <property type="molecule type" value="Genomic_DNA"/>
</dbReference>
<keyword evidence="2" id="KW-1185">Reference proteome</keyword>
<protein>
    <submittedName>
        <fullName evidence="1">Uncharacterized protein</fullName>
    </submittedName>
</protein>
<comment type="caution">
    <text evidence="1">The sequence shown here is derived from an EMBL/GenBank/DDBJ whole genome shotgun (WGS) entry which is preliminary data.</text>
</comment>